<keyword evidence="7" id="KW-1133">Transmembrane helix</keyword>
<evidence type="ECO:0000256" key="3">
    <source>
        <dbReference type="ARBA" id="ARBA00022516"/>
    </source>
</evidence>
<keyword evidence="10" id="KW-0012">Acyltransferase</keyword>
<evidence type="ECO:0000256" key="2">
    <source>
        <dbReference type="ARBA" id="ARBA00005420"/>
    </source>
</evidence>
<keyword evidence="3" id="KW-0444">Lipid biosynthesis</keyword>
<protein>
    <submittedName>
        <fullName evidence="11">Uncharacterized protein</fullName>
    </submittedName>
</protein>
<dbReference type="GO" id="GO:0005789">
    <property type="term" value="C:endoplasmic reticulum membrane"/>
    <property type="evidence" value="ECO:0007669"/>
    <property type="project" value="UniProtKB-SubCell"/>
</dbReference>
<evidence type="ECO:0000256" key="9">
    <source>
        <dbReference type="ARBA" id="ARBA00023136"/>
    </source>
</evidence>
<comment type="subcellular location">
    <subcellularLocation>
        <location evidence="1">Endoplasmic reticulum membrane</location>
        <topology evidence="1">Multi-pass membrane protein</topology>
    </subcellularLocation>
</comment>
<organism evidence="11 12">
    <name type="scientific">Sousa chinensis</name>
    <name type="common">Indo-pacific humpbacked dolphin</name>
    <name type="synonym">Steno chinensis</name>
    <dbReference type="NCBI Taxonomy" id="103600"/>
    <lineage>
        <taxon>Eukaryota</taxon>
        <taxon>Metazoa</taxon>
        <taxon>Chordata</taxon>
        <taxon>Craniata</taxon>
        <taxon>Vertebrata</taxon>
        <taxon>Euteleostomi</taxon>
        <taxon>Mammalia</taxon>
        <taxon>Eutheria</taxon>
        <taxon>Laurasiatheria</taxon>
        <taxon>Artiodactyla</taxon>
        <taxon>Whippomorpha</taxon>
        <taxon>Cetacea</taxon>
        <taxon>Odontoceti</taxon>
        <taxon>Delphinidae</taxon>
        <taxon>Sousa</taxon>
    </lineage>
</organism>
<evidence type="ECO:0000256" key="5">
    <source>
        <dbReference type="ARBA" id="ARBA00022692"/>
    </source>
</evidence>
<dbReference type="GO" id="GO:0019432">
    <property type="term" value="P:triglyceride biosynthetic process"/>
    <property type="evidence" value="ECO:0007669"/>
    <property type="project" value="TreeGrafter"/>
</dbReference>
<dbReference type="AlphaFoldDB" id="A0A484GI08"/>
<evidence type="ECO:0000313" key="12">
    <source>
        <dbReference type="Proteomes" id="UP000295264"/>
    </source>
</evidence>
<dbReference type="InterPro" id="IPR007130">
    <property type="entry name" value="DAGAT"/>
</dbReference>
<evidence type="ECO:0000313" key="11">
    <source>
        <dbReference type="EMBL" id="TEA35098.1"/>
    </source>
</evidence>
<evidence type="ECO:0000256" key="10">
    <source>
        <dbReference type="ARBA" id="ARBA00023315"/>
    </source>
</evidence>
<dbReference type="GO" id="GO:0004144">
    <property type="term" value="F:diacylglycerol O-acyltransferase activity"/>
    <property type="evidence" value="ECO:0007669"/>
    <property type="project" value="TreeGrafter"/>
</dbReference>
<keyword evidence="6" id="KW-0256">Endoplasmic reticulum</keyword>
<feature type="non-terminal residue" evidence="11">
    <location>
        <position position="1"/>
    </location>
</feature>
<comment type="caution">
    <text evidence="11">The sequence shown here is derived from an EMBL/GenBank/DDBJ whole genome shotgun (WGS) entry which is preliminary data.</text>
</comment>
<evidence type="ECO:0000256" key="4">
    <source>
        <dbReference type="ARBA" id="ARBA00022679"/>
    </source>
</evidence>
<keyword evidence="9" id="KW-0472">Membrane</keyword>
<comment type="similarity">
    <text evidence="2">Belongs to the diacylglycerol acyltransferase family.</text>
</comment>
<dbReference type="PANTHER" id="PTHR12317:SF78">
    <property type="entry name" value="ACYLTRANSFERASE"/>
    <property type="match status" value="1"/>
</dbReference>
<keyword evidence="5" id="KW-0812">Transmembrane</keyword>
<proteinExistence type="inferred from homology"/>
<evidence type="ECO:0000256" key="8">
    <source>
        <dbReference type="ARBA" id="ARBA00023098"/>
    </source>
</evidence>
<gene>
    <name evidence="11" type="ORF">DBR06_SOUSAS33710059</name>
</gene>
<dbReference type="Proteomes" id="UP000295264">
    <property type="component" value="Unassembled WGS sequence"/>
</dbReference>
<keyword evidence="12" id="KW-1185">Reference proteome</keyword>
<reference evidence="11 12" key="1">
    <citation type="journal article" date="2018" name="Genomics">
        <title>Molecular footprints of inshore aquatic adaptation in Indo-Pacific humpback dolphin (Sousa chinensis).</title>
        <authorList>
            <person name="Ming Y."/>
            <person name="Jian J."/>
            <person name="Yu F."/>
            <person name="Yu X."/>
            <person name="Wang J."/>
            <person name="Liu W."/>
        </authorList>
    </citation>
    <scope>NUCLEOTIDE SEQUENCE [LARGE SCALE GENOMIC DNA]</scope>
    <source>
        <strain evidence="11">MY-2018</strain>
        <tissue evidence="11">Skin</tissue>
    </source>
</reference>
<evidence type="ECO:0000256" key="1">
    <source>
        <dbReference type="ARBA" id="ARBA00004477"/>
    </source>
</evidence>
<feature type="non-terminal residue" evidence="11">
    <location>
        <position position="256"/>
    </location>
</feature>
<evidence type="ECO:0000256" key="7">
    <source>
        <dbReference type="ARBA" id="ARBA00022989"/>
    </source>
</evidence>
<name>A0A484GI08_SOUCH</name>
<accession>A0A484GI08</accession>
<sequence length="256" mass="28131">SNFCTEATGFSHLFPHLQPHLLTLPCWFQLPVFRDYIMCAGEESAASQEPQCLLSPPNCPPPPACGHLVPPLLTFPEPCALFSGRIRRQVPQPPPSLAGSVPSDKASASYLLSLPGVLLAVGGPLEAWEAKPGALSLRIRNQKRFVKLALEEDSAAREGAQRAPGGLIQQFPNPPGSWVRRTQEALQPLLRMALPLFHGPRGLLLPFRTPIHTRTPRPSRAQVDAQHEVYLERLKQLLKEHMARSGVPADRHLPPP</sequence>
<dbReference type="PANTHER" id="PTHR12317">
    <property type="entry name" value="DIACYLGLYCEROL O-ACYLTRANSFERASE"/>
    <property type="match status" value="1"/>
</dbReference>
<keyword evidence="4" id="KW-0808">Transferase</keyword>
<dbReference type="Pfam" id="PF03982">
    <property type="entry name" value="DAGAT"/>
    <property type="match status" value="2"/>
</dbReference>
<keyword evidence="8" id="KW-0443">Lipid metabolism</keyword>
<dbReference type="EMBL" id="QWLN02007868">
    <property type="protein sequence ID" value="TEA35098.1"/>
    <property type="molecule type" value="Genomic_DNA"/>
</dbReference>
<evidence type="ECO:0000256" key="6">
    <source>
        <dbReference type="ARBA" id="ARBA00022824"/>
    </source>
</evidence>